<accession>A0A699H4C2</accession>
<evidence type="ECO:0000256" key="2">
    <source>
        <dbReference type="SAM" id="MobiDB-lite"/>
    </source>
</evidence>
<gene>
    <name evidence="3" type="ORF">Tci_310258</name>
</gene>
<dbReference type="EMBL" id="BKCJ010105098">
    <property type="protein sequence ID" value="GEX38283.1"/>
    <property type="molecule type" value="Genomic_DNA"/>
</dbReference>
<evidence type="ECO:0000256" key="1">
    <source>
        <dbReference type="SAM" id="Coils"/>
    </source>
</evidence>
<sequence length="522" mass="58360">MGLSAFIHVVDHTKVRVFERERAEGEAKLLDSTVRRLVSLLSGALPRAERELEASVDNLMRVAAQNITDASGSSHPPKKLRVDQKTSSVAATGGKSSSILKELLASSILNVEVGIEAVATLPLTTSSISAMPEREDGNLADSITGHNLFTIEMGTKITPLFYAFMFYDSDFTETVRADAVGPSYSVKQDLSIGSQELNTKTLHQVFVPQWNVLDDSFLDDYDIYQEFVNHLAPLVLFSQIREINYHHLFTKFNIRTVRLACLNAEAKMRTKYCLSERSRKLKLRRMLVFVFRFLPLRPRRSKDRELKDFNVVVSSLKSQNNSLVEQVHALETTCFSLRDQVSRYKRLNEQIEEFQDAQMNIVNDKAVKLDANLLEIALHLEEKFYPHLLTTISGWSRVIEKGMHSGLSAGIDHGKAGMSLEDVVAYNPDAEADFNSALQRLREVDFLLLAELSSHKDARTADIMNLLRLEGRASTFGNMPVAVVTTTALSTTFASISSVPPITIDDYKIVSVDGQEDARGNI</sequence>
<feature type="region of interest" description="Disordered" evidence="2">
    <location>
        <begin position="67"/>
        <end position="87"/>
    </location>
</feature>
<proteinExistence type="predicted"/>
<comment type="caution">
    <text evidence="3">The sequence shown here is derived from an EMBL/GenBank/DDBJ whole genome shotgun (WGS) entry which is preliminary data.</text>
</comment>
<evidence type="ECO:0000313" key="3">
    <source>
        <dbReference type="EMBL" id="GEX38283.1"/>
    </source>
</evidence>
<evidence type="ECO:0008006" key="4">
    <source>
        <dbReference type="Google" id="ProtNLM"/>
    </source>
</evidence>
<dbReference type="AlphaFoldDB" id="A0A699H4C2"/>
<keyword evidence="1" id="KW-0175">Coiled coil</keyword>
<reference evidence="3" key="1">
    <citation type="journal article" date="2019" name="Sci. Rep.">
        <title>Draft genome of Tanacetum cinerariifolium, the natural source of mosquito coil.</title>
        <authorList>
            <person name="Yamashiro T."/>
            <person name="Shiraishi A."/>
            <person name="Satake H."/>
            <person name="Nakayama K."/>
        </authorList>
    </citation>
    <scope>NUCLEOTIDE SEQUENCE</scope>
</reference>
<protein>
    <recommendedName>
        <fullName evidence="4">Transposase (Putative), gypsy type</fullName>
    </recommendedName>
</protein>
<feature type="coiled-coil region" evidence="1">
    <location>
        <begin position="313"/>
        <end position="364"/>
    </location>
</feature>
<organism evidence="3">
    <name type="scientific">Tanacetum cinerariifolium</name>
    <name type="common">Dalmatian daisy</name>
    <name type="synonym">Chrysanthemum cinerariifolium</name>
    <dbReference type="NCBI Taxonomy" id="118510"/>
    <lineage>
        <taxon>Eukaryota</taxon>
        <taxon>Viridiplantae</taxon>
        <taxon>Streptophyta</taxon>
        <taxon>Embryophyta</taxon>
        <taxon>Tracheophyta</taxon>
        <taxon>Spermatophyta</taxon>
        <taxon>Magnoliopsida</taxon>
        <taxon>eudicotyledons</taxon>
        <taxon>Gunneridae</taxon>
        <taxon>Pentapetalae</taxon>
        <taxon>asterids</taxon>
        <taxon>campanulids</taxon>
        <taxon>Asterales</taxon>
        <taxon>Asteraceae</taxon>
        <taxon>Asteroideae</taxon>
        <taxon>Anthemideae</taxon>
        <taxon>Anthemidinae</taxon>
        <taxon>Tanacetum</taxon>
    </lineage>
</organism>
<name>A0A699H4C2_TANCI</name>